<keyword evidence="2" id="KW-1185">Reference proteome</keyword>
<evidence type="ECO:0000313" key="2">
    <source>
        <dbReference type="Proteomes" id="UP000326354"/>
    </source>
</evidence>
<reference evidence="1 2" key="1">
    <citation type="submission" date="2019-08" db="EMBL/GenBank/DDBJ databases">
        <title>Complete genome sequence of Candidatus Uab amorphum.</title>
        <authorList>
            <person name="Shiratori T."/>
            <person name="Suzuki S."/>
            <person name="Kakizawa Y."/>
            <person name="Ishida K."/>
        </authorList>
    </citation>
    <scope>NUCLEOTIDE SEQUENCE [LARGE SCALE GENOMIC DNA]</scope>
    <source>
        <strain evidence="1 2">SRT547</strain>
    </source>
</reference>
<gene>
    <name evidence="1" type="ORF">UABAM_05383</name>
</gene>
<sequence>MKKKQRKKRHLKIENLEPRILWNAVPAADLQLPDTAPAGEQIEFEVKLENQSDGEAGRNPFVDVHLDADMTFDSAALEGTNVNGQSVVFDGNGQATHPITGELITGTAGDTLIAFDLKNINESFAAGESARLSVFANIDNGLALEDQINVSASFGFDDDTANDGVIEARSALNTESIEVQDFSLFTKLSQEEFEIGDTGTVTTNVVMSAEAGEFSSLQIKQVIPDGVSVDPNDINAGILQFDGGITAIIANVQVIQENGQDVVFIDLTDVENNPAQNTDAIDIVISYNFDVAGNIGDVNNFATSLEADQVLLFDKFIVGNDDSATITEAGVGRVEFSNELFDADVTLASNSGNTVLERAVDFQGFDFEGQEIFERSLHFRVGTENGLEGEVDPDIPGNDNEFFGIATATFDFIDPNNNDATIALENLKASFLDLDGFGNEANAEVIRIQGFLNGVEVDPQLVFLGDLLEQIDDSTFRSTDGAFVDFNPDVNVELFFTEVDQIVFTFKTDQTQISRDSFVGNFKRQVLDVNSETSFTTVGRDLQLEKELLVVDINGVEADATDVANNPVDAGDLLRIRNTIQHVAGQSNTVALIDNFSDIIPDNTTIEGDITIRDDEGNILATVDPTDANLVTFNGNEFTLNFDQIDSNLREVGVDQVVIIEYDVRIEDTVEVQEDLQTTATLVHDGNAPEQASEQTEVSTRLEVTTNLTDENDQAITEAQLGDIIRINTDVDMTEGTYPDLVITQVLPEGVVPDLNNITINGIVEEGQNAPDVTAVFDANNNRVTFTFNGNHVVGGEDGFSANGEIEIIYDTVVDDVTDLIAQGVNNRFSFNITTDANFTDFNAVVVNAVQDQDPIDILLPQLNLNEEILLGNNVIIDDANGDAQDQNDINEQVDAGDTLTVRSTVSHDAASLGASNVETFANVIPTGTSLASDVTLTIRDDNGNVLQNISVAAADAVVNGDISIDLEAQGLDQLGTNDTLTVEYDLLVEDVVQANQELDTDAAVTADGVDLDDTNKVTITPLLEIETTLTPQSDPLSIGDSVEINNVINATEGTASNLVVTQVLPEGLIPDGFDENGNLVDATEFTFTGIADTNGNAIAANDAANVTITFNAANGTLTFTFLNDVVFAAEDGFSPNNEATIVYNATLDNVDVIVDGNETVETTIEQDDNNDQPLDDDDTDNLTIGIPVLVVDQVVNDAGGAQIADNQGVVDNNQQIDAGDTLTIVNTISHDNASTSASNLENFTDDLPNEDLVVVNNSVTIQLLDVNGAVVETVNVAAADAVDVNGDIDLDLANELNRSVLDQGEQVIVTYDVSVQDTVQVADDLLTSAEVTHDSTRDAQDANALTVPAVIEPVTTLTDENDQAITEAELGDTIRINTDVNMTEGTYPDLVITQVLPEGVTPDLGNVTIDGIVEEGQNAPNVTAAFDANNNTVTFTFNGNHVVGGEEGFAALDEIQISYDTVVDDVSDLIGNDGGDNRFSFDITTDATYTDADGNTIDANQDVDPIDILLPQLDLNEEILLGGNVIIDDANGDAQDQNDVNEQVDAGDTVTVRSTVSHNAASLGASNVETFANVIPAGTSLASDVTLTIVDDNGNVLQNITVAAADAVVNGDISIDLEAQGLDQLGTNDTLTIEYDLLVEDVVQANQELDTDAAVTADGVDLDDTNKVTITPLLEIETTLTPESDPLNVGDSVEINNVINATEGTASNLVVTQVLPEGLIPNGFDANGNLVDATEFAFTGIADTNGNAIAADDAANVTITFDETDGTLTFTFLNDVVFAAEDGFSPNNEATIVYNATLDNADAIIDPNETVETTIEQDDNNDQPLEDDDTDNIVISVPVLVVDQVVNDANGVQIADNQGVVDNNQQIDAGDTLTIVNTVTHANNSVGSAVLENFTDDLPNNELVVVNNVTIQLLDVNGAVVETVNVAAALDANGDIDIDLASELNRSVLDQGEQVIVTYDVSVQDTVQVADDLLTSAEVTHDSTRSAQDANALTVPAVIEPVTTLTDENDQAITEAELGDTIRINTDVNMTEGTYPDLVITQVLPEGVTPDLGNVTIDGIVEEGQNAPNVTAAFDANNNTVTFTFNGNHVVGGEEGFAALDEIQISYDTVVDDVSDLIGNDGGDNRFSFDITTDATYTDADGNTIDANQDVDPIDILLPQLDLNEEILLGGNVIIDDANGDAQDQNDVNEQVDAGDTVTVRSTVSHNAASLGASNVETFANVIPAGTSLASDVTLTIVDDNGNVLQNITVAAADAVVNGDISIDLEAQGLDQLGTNDTLTIEYDLLVEDVVQANQELDTNAAVTADGVDLDDTNKVTITPLLEIETTLTPESDPLNVGDSVEINNVINATEGTASNLVVTQVLPEGLIPNGFDANGNLVDATEFAFTGIADTNGNAIAADDAANVTITFDETDGTLTFTFLNDVVFAAEDGFSPNNEATIVYNATLDNADAIIDPNETVETTIEQDDNNDQPLEDDDTDNIVISVPVLVVDQVVNDANGVQIADNQGVVDNNQQIDAGDTLTIVNTVTHANNSVGAAVLENFTDDLPNNQLVVVNNVTIQLLDVNGAVVETVNVAAALDANGDIDIDLASELNRSVLEQGEQVIVTYDVSVQDTVQVADDLLTSAEVTHDSTRDAQDANALTVPAVIEPVTTLTDENDQAITEAELGDTIRINTDVNMTEGTYPDLVITQVLPEGVTPDLGNVTIDGIVEEGQNAPNVTAAFDANNNTVTFTFNGNHVVGGEEGFAALDEIQISYDTVVDDVSDLIGNDGGDNRFSFDITTDATYTDADGNTIDANQDVDPIDILLPQLDLNEEILLGGNVIIDDANGDAQDQNDVNEQVDAGDTVTVRSTVSHNAASLGASNVETFANVIPAGTSLASDVTLTIVDDNGNVLQNITVAAADAVVNGDISIDLEAQGLDQLGTNDTLTIEYDLLVEDVVQANQELDTNAAVTADGVDLDDTNKVTITPLLEIETTLTPESDPLNVGDSVEINNVINATEGTASNLVVTQVLPEGLIPNGFDANGNLVDATEFAFTGIADTNGNAIAADDAANVTITFDETDGTLTFTFLNDVVFAAEDGFSPNNEATIVYNATLDNADAIIDPNETVETTIEQDDNNDQPLEDDDTDNIVISVPVLVVDQVVNDANGVQIADNQGVVDNNQQIDAGDTLTIVNTVTHANNSVGAAVLENFTDDLPNNELVVVNNVTIQLLDVNGAVVETVNVAAALDANGDIDIDLASELNRSVLDQGEQVIVTYDVSVQDTVQVADDLLTSAEVTHDSTRSAQDANALTVPAVIEPVTTLTDENDQAITEAELGDTIRINTDVNMTEGTYPDLVITQVLPEGVTPDLGNVTIDGIVEEGQNAPNVTAAFDANNNTVTFTFNGNHVVGGEEGFAALDEIQISYDTVVDDVSDLIGNDGGDNRFSFDITTDATYTDADGNTIDANQDVDPIDILLPQLDLNEEILLGGNVIIDDANGDAQDQNDVNEQVDAGDTVTVRSTVSHNAASLGASNVETFANVIPAGTSLASDVTLTIVDDNGNVLQNITVAAADAVVNGDISIDLEAQGLDQLGTNDTLTIEYDLLVEDVVQANQELDTDAAVTADGVDLDDTNKVTITPLLEIETTLTPESDPLNVGDSVEINNVINATEGTASNLVVTQVLPEGLIPNGFDANGNLVDATEFAFTGIADTNGNAIAADDAANVTITFDETDGTLTFTFLNDVVFAAEDGFSPNNEATIVYNATLDNADAIIDPNETVETTIEQDDNNDQPLEDDDTDNIVISVPVLDLDQVILDDNGVVIVDDANNNDVQVDAGDTITVQNTIDHNANSIGDAVVQIFTDTLPDNTAFVDPNGVAVTVTIPDGNGGTTDVVLTAAEANFDINNNSIEVDLEQILQNVGLNNLAQGDEIIVSYDLTVQDSIEVADALTTDAEVTHDNTRNATDENSAVVEAKLEVVTTLTDENGDPLATVEIGDTIQVQTLVDATEGTYDDLVVSQTLPLGLIPDTNGDGVVDAADFTVNGVEDVNGDPVAPAVVFDAATGDLTFTFPAGSIVIAEEGFSANGEVEILYDIVVDNVDDLVDNDGNDNNILNVDIPTDATFTDANNTRIDAVQDNDPVAIGLPVLQIDEQILNANGDVVVDNGVQNEDFDAGDTLTISSVISHDAASEGASNLNIFSNVLPANTEFADAVTPVVVTLPDGTQVTLDANDVDNDGDATTIEIDLGQVLADNGFDQLETNEQVTVSYDINVLDSIQVADTIVTDATITHDNNRDATDDNTAEVNDRLVIDTTLTDQNGDPLGVLNVNDVIVVNTKLDMTEGTVDALTVTQVLPVGLTPDTNGDGNVDAADFTINGIVDINGDPAVPTVTFTANTGVLELVFPDGSIVGGEEGFSANDEVEIIYEATLDNIDNINDSNFDVTTDADFDDANDNAIVANQDVDPIVIAVPVLELDQVVNDANGNLVADNQGVVDNNQQIDAGDTLTIVNTVTHDIGNSVGNAVLNDFTDDLPNANLVVVNNSDVTIQLLDVNGAVVETVNVAAADAVDANGDIDLDLASELNRNTLEQGEQVVVTYDVSVQDTVQVADDLLTSAEVTHDNNRSTQDANALTVPSVIEPQTTLTDENDQPITEAQLGDTIRVNTDVNMTEGTYPDLVITQVLPEGVTPDLANVTIDGIVEEGQNAPNVTAAFDANNNTVTFTFNGNHVVGGEEGFAALDEIQISYDTTVDDVSDLIGNDGGDNRFSFDVLTDATYTDADGNTINADQDVDPIDILLPQLNLNEEILQGNNVIIDEANGNNQDAGEDVDAGDTLTVRSTVSHDAASLGASNVETFTNVIPTGTSIVGDITLTITDVNGGTQDITVLAANAVDANGNINIDLQAEGVGQLGVGETLTIEYDVEVEDVVESNQELDTDAAVTADGVALDDDNTVTIADEITVETFIGDDGVFVIGEPIPVTTEVGLVEGTHNNLVITQPIPDGVLLEDIVNGVTAQDKDGNAVNIDNVALNGNGDLEITFNQLVVTGEDEFNENAVDLIIEYNLVLENDNVENANNDVLALEGATVDSDATNDPGVAQDVDFQVAEPIIELVQELFGVDEDDNVFELVDIDAGDAIRIRNTIDHAAASTADGFDLTFSDVLPINNGLTFVNDSIVITAIDNGVTTDIPVNGNFTFDAGTGDLTVDLAALGLDALNLNEEIVIEYDMTVDDGVNPLQDLGTTDAEVVFESVDGDPAAGVDELVGTSEDDNNLAISEAKVDISTFVPNNVALQDGDTITITSDIDLIEAVTENVVVTYTIPEGTIADPDSVEVTSNGGIPLVPVSVNFDADNNQLIIDLGNVDIFGVEVFDGIAQDVELSFDLTVENADIAQNDPVVDTLVVANPVSFVQNASQDGEIDPLNFTIAAFDGNDRFEILEPFSSENLGIFERGSIEDGQKLKPILTLAPIYSGSATPGSTQVVNLYDTAGRLVATKSIIVPTNGNWVVQFQDIVVFEAPHNIQIQSSSSAMESVFKDRSTTMTYAPALHSSLFQGEATSLDDVFNGGLDFSLFTPFSLLFDLDDDDNDDNEDDLTVESLPKVKK</sequence>
<organism evidence="1 2">
    <name type="scientific">Uabimicrobium amorphum</name>
    <dbReference type="NCBI Taxonomy" id="2596890"/>
    <lineage>
        <taxon>Bacteria</taxon>
        <taxon>Pseudomonadati</taxon>
        <taxon>Planctomycetota</taxon>
        <taxon>Candidatus Uabimicrobiia</taxon>
        <taxon>Candidatus Uabimicrobiales</taxon>
        <taxon>Candidatus Uabimicrobiaceae</taxon>
        <taxon>Candidatus Uabimicrobium</taxon>
    </lineage>
</organism>
<accession>A0A5S9IT75</accession>
<dbReference type="OrthoDB" id="269409at2"/>
<name>A0A5S9IT75_UABAM</name>
<protein>
    <submittedName>
        <fullName evidence="1">Uncharacterized protein</fullName>
    </submittedName>
</protein>
<dbReference type="Proteomes" id="UP000326354">
    <property type="component" value="Chromosome"/>
</dbReference>
<proteinExistence type="predicted"/>
<dbReference type="EMBL" id="AP019860">
    <property type="protein sequence ID" value="BBM86981.1"/>
    <property type="molecule type" value="Genomic_DNA"/>
</dbReference>
<dbReference type="KEGG" id="uam:UABAM_05383"/>
<dbReference type="RefSeq" id="WP_151971016.1">
    <property type="nucleotide sequence ID" value="NZ_AP019860.1"/>
</dbReference>
<evidence type="ECO:0000313" key="1">
    <source>
        <dbReference type="EMBL" id="BBM86981.1"/>
    </source>
</evidence>